<evidence type="ECO:0000313" key="5">
    <source>
        <dbReference type="Proteomes" id="UP000029393"/>
    </source>
</evidence>
<feature type="transmembrane region" description="Helical" evidence="2">
    <location>
        <begin position="7"/>
        <end position="29"/>
    </location>
</feature>
<dbReference type="Pfam" id="PF01145">
    <property type="entry name" value="Band_7"/>
    <property type="match status" value="1"/>
</dbReference>
<dbReference type="GO" id="GO:0016020">
    <property type="term" value="C:membrane"/>
    <property type="evidence" value="ECO:0007669"/>
    <property type="project" value="UniProtKB-SubCell"/>
</dbReference>
<dbReference type="PATRIC" id="fig|1384056.3.peg.1995"/>
<dbReference type="RefSeq" id="WP_052575365.1">
    <property type="nucleotide sequence ID" value="NZ_AVCK01000032.1"/>
</dbReference>
<keyword evidence="5" id="KW-1185">Reference proteome</keyword>
<feature type="domain" description="Band 7" evidence="3">
    <location>
        <begin position="29"/>
        <end position="201"/>
    </location>
</feature>
<dbReference type="SMART" id="SM00244">
    <property type="entry name" value="PHB"/>
    <property type="match status" value="1"/>
</dbReference>
<proteinExistence type="predicted"/>
<dbReference type="InterPro" id="IPR036013">
    <property type="entry name" value="Band_7/SPFH_dom_sf"/>
</dbReference>
<comment type="subcellular location">
    <subcellularLocation>
        <location evidence="1">Membrane</location>
        <topology evidence="1">Single-pass membrane protein</topology>
    </subcellularLocation>
</comment>
<dbReference type="STRING" id="1384056.N787_13375"/>
<protein>
    <recommendedName>
        <fullName evidence="3">Band 7 domain-containing protein</fullName>
    </recommendedName>
</protein>
<dbReference type="SUPFAM" id="SSF117892">
    <property type="entry name" value="Band 7/SPFH domain"/>
    <property type="match status" value="1"/>
</dbReference>
<evidence type="ECO:0000256" key="1">
    <source>
        <dbReference type="ARBA" id="ARBA00004167"/>
    </source>
</evidence>
<comment type="caution">
    <text evidence="4">The sequence shown here is derived from an EMBL/GenBank/DDBJ whole genome shotgun (WGS) entry which is preliminary data.</text>
</comment>
<dbReference type="EMBL" id="AVCK01000032">
    <property type="protein sequence ID" value="KFN45179.1"/>
    <property type="molecule type" value="Genomic_DNA"/>
</dbReference>
<dbReference type="OrthoDB" id="5362254at2"/>
<evidence type="ECO:0000256" key="2">
    <source>
        <dbReference type="SAM" id="Phobius"/>
    </source>
</evidence>
<gene>
    <name evidence="4" type="ORF">N787_13375</name>
</gene>
<dbReference type="Proteomes" id="UP000029393">
    <property type="component" value="Unassembled WGS sequence"/>
</dbReference>
<dbReference type="AlphaFoldDB" id="A0A091B2R0"/>
<keyword evidence="2" id="KW-0812">Transmembrane</keyword>
<dbReference type="eggNOG" id="COG2268">
    <property type="taxonomic scope" value="Bacteria"/>
</dbReference>
<keyword evidence="2" id="KW-0472">Membrane</keyword>
<name>A0A091B2R0_9GAMM</name>
<keyword evidence="2" id="KW-1133">Transmembrane helix</keyword>
<dbReference type="InterPro" id="IPR001107">
    <property type="entry name" value="Band_7"/>
</dbReference>
<organism evidence="4 5">
    <name type="scientific">Arenimonas metalli CF5-1</name>
    <dbReference type="NCBI Taxonomy" id="1384056"/>
    <lineage>
        <taxon>Bacteria</taxon>
        <taxon>Pseudomonadati</taxon>
        <taxon>Pseudomonadota</taxon>
        <taxon>Gammaproteobacteria</taxon>
        <taxon>Lysobacterales</taxon>
        <taxon>Lysobacteraceae</taxon>
        <taxon>Arenimonas</taxon>
    </lineage>
</organism>
<reference evidence="4 5" key="1">
    <citation type="submission" date="2013-09" db="EMBL/GenBank/DDBJ databases">
        <title>Genome sequencing of Arenimonas metalli.</title>
        <authorList>
            <person name="Chen F."/>
            <person name="Wang G."/>
        </authorList>
    </citation>
    <scope>NUCLEOTIDE SEQUENCE [LARGE SCALE GENOMIC DNA]</scope>
    <source>
        <strain evidence="4 5">CF5-1</strain>
    </source>
</reference>
<evidence type="ECO:0000313" key="4">
    <source>
        <dbReference type="EMBL" id="KFN45179.1"/>
    </source>
</evidence>
<evidence type="ECO:0000259" key="3">
    <source>
        <dbReference type="SMART" id="SM00244"/>
    </source>
</evidence>
<accession>A0A091B2R0</accession>
<sequence>MLAGTSLVLIALLGAAGLVAVMVFFWVIALRRVVPVNEVHIVQTRKDTVSYGKGFASNTYYEWPSRLPLVGLTRVTLPVSNFSIDLPDYAAYDKERVPFLVHVMAFFRISDSNTAAQRVASFDELKEQLTAIVQGSVRTVLAAHEIDQIMLDRSRFGEAFTKEVQPQLGGWGVEAIKNIELMDIRDAKDSDVIHNIMAKRTSGIERESRLVVADNSRQAEMAEIAAKREIEMSRQLAAEQVGLRTAEKDKNVGVANEQAAQQVKVQQRETAAKEMDVVQVKTVRGAEISREAAVIAAAQAKDVAIVEADAAKQVAVVSAEGNKQVSIVVAEGQKQQTVLTAEGQLEAARRNAEGIALEGNAKGQAETAILMAPVDAQIKLAEKIGSDQGYQNYLLGIRNIEAAQAVGMAQAEALKTADVKVISNAGTPGKGLSGVMDLFSADGGTAIASMLEGLAQSPEGKKMLEKFVNKPAAKPEPKA</sequence>
<dbReference type="Gene3D" id="3.30.479.30">
    <property type="entry name" value="Band 7 domain"/>
    <property type="match status" value="1"/>
</dbReference>